<evidence type="ECO:0000313" key="3">
    <source>
        <dbReference type="Proteomes" id="UP001189624"/>
    </source>
</evidence>
<reference evidence="2" key="1">
    <citation type="submission" date="2023-10" db="EMBL/GenBank/DDBJ databases">
        <authorList>
            <person name="Domelevo Entfellner J.-B."/>
        </authorList>
    </citation>
    <scope>NUCLEOTIDE SEQUENCE</scope>
</reference>
<feature type="region of interest" description="Disordered" evidence="1">
    <location>
        <begin position="29"/>
        <end position="86"/>
    </location>
</feature>
<keyword evidence="3" id="KW-1185">Reference proteome</keyword>
<dbReference type="EMBL" id="OY731401">
    <property type="protein sequence ID" value="CAJ1951245.1"/>
    <property type="molecule type" value="Genomic_DNA"/>
</dbReference>
<feature type="compositionally biased region" description="Polar residues" evidence="1">
    <location>
        <begin position="38"/>
        <end position="48"/>
    </location>
</feature>
<sequence length="101" mass="11570">MEGRVVEEDYGKRHTKVLCHMDMMESDKQGYRAGETKPPTQEPFNQKMGNVEQKAEYAKEKTKGVAQEKSDQSKEKASEMGQSTKEWAQCGKVKEMAQECY</sequence>
<dbReference type="Proteomes" id="UP001189624">
    <property type="component" value="Chromosome 4"/>
</dbReference>
<accession>A0AA86SBX8</accession>
<dbReference type="Gramene" id="rna-AYBTSS11_LOCUS14676">
    <property type="protein sequence ID" value="CAJ1951245.1"/>
    <property type="gene ID" value="gene-AYBTSS11_LOCUS14676"/>
</dbReference>
<name>A0AA86SBX8_9FABA</name>
<organism evidence="2 3">
    <name type="scientific">Sphenostylis stenocarpa</name>
    <dbReference type="NCBI Taxonomy" id="92480"/>
    <lineage>
        <taxon>Eukaryota</taxon>
        <taxon>Viridiplantae</taxon>
        <taxon>Streptophyta</taxon>
        <taxon>Embryophyta</taxon>
        <taxon>Tracheophyta</taxon>
        <taxon>Spermatophyta</taxon>
        <taxon>Magnoliopsida</taxon>
        <taxon>eudicotyledons</taxon>
        <taxon>Gunneridae</taxon>
        <taxon>Pentapetalae</taxon>
        <taxon>rosids</taxon>
        <taxon>fabids</taxon>
        <taxon>Fabales</taxon>
        <taxon>Fabaceae</taxon>
        <taxon>Papilionoideae</taxon>
        <taxon>50 kb inversion clade</taxon>
        <taxon>NPAAA clade</taxon>
        <taxon>indigoferoid/millettioid clade</taxon>
        <taxon>Phaseoleae</taxon>
        <taxon>Sphenostylis</taxon>
    </lineage>
</organism>
<feature type="compositionally biased region" description="Basic and acidic residues" evidence="1">
    <location>
        <begin position="53"/>
        <end position="78"/>
    </location>
</feature>
<gene>
    <name evidence="2" type="ORF">AYBTSS11_LOCUS14676</name>
</gene>
<evidence type="ECO:0000256" key="1">
    <source>
        <dbReference type="SAM" id="MobiDB-lite"/>
    </source>
</evidence>
<dbReference type="AlphaFoldDB" id="A0AA86SBX8"/>
<proteinExistence type="predicted"/>
<evidence type="ECO:0000313" key="2">
    <source>
        <dbReference type="EMBL" id="CAJ1951245.1"/>
    </source>
</evidence>
<protein>
    <submittedName>
        <fullName evidence="2">Uncharacterized protein</fullName>
    </submittedName>
</protein>